<evidence type="ECO:0000256" key="4">
    <source>
        <dbReference type="RuleBase" id="RU366019"/>
    </source>
</evidence>
<dbReference type="AlphaFoldDB" id="U5E7D8"/>
<dbReference type="PANTHER" id="PTHR12670:SF1">
    <property type="entry name" value="NEUTRAL CERAMIDASE"/>
    <property type="match status" value="1"/>
</dbReference>
<dbReference type="STRING" id="1824.SAMN05444423_105178"/>
<feature type="binding site" evidence="3">
    <location>
        <position position="498"/>
    </location>
    <ligand>
        <name>Zn(2+)</name>
        <dbReference type="ChEBI" id="CHEBI:29105"/>
    </ligand>
</feature>
<reference evidence="7 8" key="1">
    <citation type="journal article" date="2014" name="BMC Genomics">
        <title>Genome based analysis of type-I polyketide synthase and nonribosomal peptide synthetase gene clusters in seven strains of five representative Nocardia species.</title>
        <authorList>
            <person name="Komaki H."/>
            <person name="Ichikawa N."/>
            <person name="Hosoyama A."/>
            <person name="Takahashi-Nakaguchi A."/>
            <person name="Matsuzawa T."/>
            <person name="Suzuki K."/>
            <person name="Fujita N."/>
            <person name="Gonoi T."/>
        </authorList>
    </citation>
    <scope>NUCLEOTIDE SEQUENCE [LARGE SCALE GENOMIC DNA]</scope>
    <source>
        <strain evidence="7 8">NBRC 15531</strain>
    </source>
</reference>
<dbReference type="eggNOG" id="ENOG502Z84X">
    <property type="taxonomic scope" value="Bacteria"/>
</dbReference>
<feature type="domain" description="Neutral/alkaline non-lysosomal ceramidase N-terminal" evidence="5">
    <location>
        <begin position="44"/>
        <end position="527"/>
    </location>
</feature>
<keyword evidence="8" id="KW-1185">Reference proteome</keyword>
<dbReference type="RefSeq" id="WP_019050440.1">
    <property type="nucleotide sequence ID" value="NZ_BAFO02000008.1"/>
</dbReference>
<dbReference type="EMBL" id="BAFO02000008">
    <property type="protein sequence ID" value="GAD82323.1"/>
    <property type="molecule type" value="Genomic_DNA"/>
</dbReference>
<dbReference type="OrthoDB" id="6899210at2"/>
<keyword evidence="3" id="KW-0479">Metal-binding</keyword>
<evidence type="ECO:0000259" key="5">
    <source>
        <dbReference type="Pfam" id="PF04734"/>
    </source>
</evidence>
<dbReference type="InterPro" id="IPR031331">
    <property type="entry name" value="NEUT/ALK_ceramidase_C"/>
</dbReference>
<feature type="binding site" evidence="3">
    <location>
        <position position="462"/>
    </location>
    <ligand>
        <name>Zn(2+)</name>
        <dbReference type="ChEBI" id="CHEBI:29105"/>
    </ligand>
</feature>
<feature type="domain" description="Neutral/alkaline non-lysosomal ceramidase C-terminal" evidence="6">
    <location>
        <begin position="529"/>
        <end position="690"/>
    </location>
</feature>
<protein>
    <recommendedName>
        <fullName evidence="4">Neutral ceramidase</fullName>
        <ecNumber evidence="4">3.5.1.23</ecNumber>
    </recommendedName>
</protein>
<evidence type="ECO:0000256" key="2">
    <source>
        <dbReference type="ARBA" id="ARBA00022801"/>
    </source>
</evidence>
<comment type="caution">
    <text evidence="7">The sequence shown here is derived from an EMBL/GenBank/DDBJ whole genome shotgun (WGS) entry which is preliminary data.</text>
</comment>
<name>U5E7D8_NOCAS</name>
<dbReference type="GO" id="GO:0046872">
    <property type="term" value="F:metal ion binding"/>
    <property type="evidence" value="ECO:0007669"/>
    <property type="project" value="UniProtKB-KW"/>
</dbReference>
<evidence type="ECO:0000259" key="6">
    <source>
        <dbReference type="Pfam" id="PF17048"/>
    </source>
</evidence>
<dbReference type="InterPro" id="IPR006823">
    <property type="entry name" value="Ceramidase_alk"/>
</dbReference>
<comment type="catalytic activity">
    <reaction evidence="4">
        <text>an N-acylsphing-4-enine + H2O = sphing-4-enine + a fatty acid</text>
        <dbReference type="Rhea" id="RHEA:20856"/>
        <dbReference type="ChEBI" id="CHEBI:15377"/>
        <dbReference type="ChEBI" id="CHEBI:28868"/>
        <dbReference type="ChEBI" id="CHEBI:52639"/>
        <dbReference type="ChEBI" id="CHEBI:57756"/>
        <dbReference type="EC" id="3.5.1.23"/>
    </reaction>
</comment>
<dbReference type="GO" id="GO:0017040">
    <property type="term" value="F:N-acylsphingosine amidohydrolase activity"/>
    <property type="evidence" value="ECO:0007669"/>
    <property type="project" value="UniProtKB-UniRule"/>
</dbReference>
<dbReference type="PROSITE" id="PS51318">
    <property type="entry name" value="TAT"/>
    <property type="match status" value="1"/>
</dbReference>
<dbReference type="GO" id="GO:0016020">
    <property type="term" value="C:membrane"/>
    <property type="evidence" value="ECO:0007669"/>
    <property type="project" value="GOC"/>
</dbReference>
<dbReference type="Pfam" id="PF04734">
    <property type="entry name" value="Ceramidase_alk"/>
    <property type="match status" value="1"/>
</dbReference>
<dbReference type="GO" id="GO:0042759">
    <property type="term" value="P:long-chain fatty acid biosynthetic process"/>
    <property type="evidence" value="ECO:0007669"/>
    <property type="project" value="TreeGrafter"/>
</dbReference>
<keyword evidence="4" id="KW-0746">Sphingolipid metabolism</keyword>
<organism evidence="7 8">
    <name type="scientific">Nocardia asteroides NBRC 15531</name>
    <dbReference type="NCBI Taxonomy" id="1110697"/>
    <lineage>
        <taxon>Bacteria</taxon>
        <taxon>Bacillati</taxon>
        <taxon>Actinomycetota</taxon>
        <taxon>Actinomycetes</taxon>
        <taxon>Mycobacteriales</taxon>
        <taxon>Nocardiaceae</taxon>
        <taxon>Nocardia</taxon>
    </lineage>
</organism>
<dbReference type="InterPro" id="IPR038445">
    <property type="entry name" value="NCDase_C_sf"/>
</dbReference>
<comment type="cofactor">
    <cofactor evidence="3">
        <name>Zn(2+)</name>
        <dbReference type="ChEBI" id="CHEBI:29105"/>
    </cofactor>
    <text evidence="3">Binds 1 zinc ion per subunit.</text>
</comment>
<dbReference type="GO" id="GO:0005576">
    <property type="term" value="C:extracellular region"/>
    <property type="evidence" value="ECO:0007669"/>
    <property type="project" value="TreeGrafter"/>
</dbReference>
<evidence type="ECO:0000313" key="8">
    <source>
        <dbReference type="Proteomes" id="UP000017048"/>
    </source>
</evidence>
<comment type="similarity">
    <text evidence="1 4">Belongs to the neutral ceramidase family.</text>
</comment>
<proteinExistence type="inferred from homology"/>
<dbReference type="Proteomes" id="UP000017048">
    <property type="component" value="Unassembled WGS sequence"/>
</dbReference>
<evidence type="ECO:0000256" key="1">
    <source>
        <dbReference type="ARBA" id="ARBA00009835"/>
    </source>
</evidence>
<dbReference type="InterPro" id="IPR031329">
    <property type="entry name" value="NEUT/ALK_ceramidase_N"/>
</dbReference>
<dbReference type="Gene3D" id="2.60.40.2300">
    <property type="entry name" value="Neutral/alkaline non-lysosomal ceramidase, C-terminal domain"/>
    <property type="match status" value="1"/>
</dbReference>
<sequence length="691" mass="73936">MAIRHQEFTRRSLLTGAATVTAAAGLTVAVGRGAGADPVDPGAYLVGCGIADATGAVAGQGTMGYSDPEIVAEGLLMRTWVRAFIIVDQATGGRVAFVTADIACVFQSVHLAVMQRLAQRFGDLYTERNVNLNATHNHSSCGGTAREYAHSLAAYGFQRNSHEAEVAGFVAAIAAAHENLAPGALLLGRGELHDASANRARVAFDLNPPEDKACFPGANDPAVTVLRLQQGGRDVGAISWFATHGTSLTDRFRLIAGENKGFASYRWEHDEHGVRPGERRPGFVAAFPQTNAGDMTPNLHLTPWRPSGPTDDNVLNCAIIGERQYQAARTAFDGARPMLTSGVDAAVRYLDLGDTRIDGAYTPDGLPARTTPAMMGITLAANKSTDNYHHIVPVLEEGVTNPLVDTLGGMDAPIMQWMRDAQAPKLILVPLGLLPPRPWVPGVVAVQVLRIGDLVLAAGPAEFTIVAGLRIRRVVARALGTAVENVLVQGYANGYTGYAVTPEEYDSQQYEGGHTLYGRYTLPAYMQEFDRLARALASRTALGRGPAPLDWTSGPQPNLLPPVPADEPIAGRAFGDVRVAPPDSVSAGDDVVVEFVGAHPANDFHTGGTYFEIQRDAGGSWPTVFDDNDWCTRFTWSRPEGQQAASVIRVHWSVPESTERGRYRVVYHGDSKDAAGRLTPFTGTSPEFSVR</sequence>
<dbReference type="Pfam" id="PF17048">
    <property type="entry name" value="Ceramidse_alk_C"/>
    <property type="match status" value="1"/>
</dbReference>
<accession>U5E7D8</accession>
<keyword evidence="3" id="KW-0862">Zinc</keyword>
<keyword evidence="2 4" id="KW-0378">Hydrolase</keyword>
<dbReference type="GO" id="GO:0046512">
    <property type="term" value="P:sphingosine biosynthetic process"/>
    <property type="evidence" value="ECO:0007669"/>
    <property type="project" value="TreeGrafter"/>
</dbReference>
<feature type="binding site" evidence="3">
    <location>
        <position position="136"/>
    </location>
    <ligand>
        <name>Zn(2+)</name>
        <dbReference type="ChEBI" id="CHEBI:29105"/>
    </ligand>
</feature>
<evidence type="ECO:0000313" key="7">
    <source>
        <dbReference type="EMBL" id="GAD82323.1"/>
    </source>
</evidence>
<dbReference type="EC" id="3.5.1.23" evidence="4"/>
<dbReference type="GeneID" id="91516789"/>
<keyword evidence="4" id="KW-0443">Lipid metabolism</keyword>
<dbReference type="InterPro" id="IPR006311">
    <property type="entry name" value="TAT_signal"/>
</dbReference>
<evidence type="ECO:0000256" key="3">
    <source>
        <dbReference type="PIRSR" id="PIRSR606823-2"/>
    </source>
</evidence>
<dbReference type="GO" id="GO:0046514">
    <property type="term" value="P:ceramide catabolic process"/>
    <property type="evidence" value="ECO:0007669"/>
    <property type="project" value="InterPro"/>
</dbReference>
<gene>
    <name evidence="7" type="ORF">NCAST_08_01950</name>
</gene>
<feature type="binding site" evidence="3">
    <location>
        <position position="244"/>
    </location>
    <ligand>
        <name>Zn(2+)</name>
        <dbReference type="ChEBI" id="CHEBI:29105"/>
    </ligand>
</feature>
<dbReference type="PANTHER" id="PTHR12670">
    <property type="entry name" value="CERAMIDASE"/>
    <property type="match status" value="1"/>
</dbReference>